<dbReference type="Proteomes" id="UP001283361">
    <property type="component" value="Unassembled WGS sequence"/>
</dbReference>
<keyword evidence="3" id="KW-1185">Reference proteome</keyword>
<protein>
    <recommendedName>
        <fullName evidence="1">PiggyBac transposable element-derived protein domain-containing protein</fullName>
    </recommendedName>
</protein>
<organism evidence="2 3">
    <name type="scientific">Elysia crispata</name>
    <name type="common">lettuce slug</name>
    <dbReference type="NCBI Taxonomy" id="231223"/>
    <lineage>
        <taxon>Eukaryota</taxon>
        <taxon>Metazoa</taxon>
        <taxon>Spiralia</taxon>
        <taxon>Lophotrochozoa</taxon>
        <taxon>Mollusca</taxon>
        <taxon>Gastropoda</taxon>
        <taxon>Heterobranchia</taxon>
        <taxon>Euthyneura</taxon>
        <taxon>Panpulmonata</taxon>
        <taxon>Sacoglossa</taxon>
        <taxon>Placobranchoidea</taxon>
        <taxon>Plakobranchidae</taxon>
        <taxon>Elysia</taxon>
    </lineage>
</organism>
<evidence type="ECO:0000259" key="1">
    <source>
        <dbReference type="Pfam" id="PF13843"/>
    </source>
</evidence>
<gene>
    <name evidence="2" type="ORF">RRG08_019167</name>
</gene>
<dbReference type="PANTHER" id="PTHR46599:SF3">
    <property type="entry name" value="PIGGYBAC TRANSPOSABLE ELEMENT-DERIVED PROTEIN 4"/>
    <property type="match status" value="1"/>
</dbReference>
<sequence>MVVGTVGQNWRDLLKDLSFQSLQVGEMDFRHHNQVLAIKWKDKWEVQMLTTKHLPTVTQYTTRTESKMKPHAVFGYTANMGGVDISDQLISYNPMH</sequence>
<dbReference type="InterPro" id="IPR029526">
    <property type="entry name" value="PGBD"/>
</dbReference>
<evidence type="ECO:0000313" key="3">
    <source>
        <dbReference type="Proteomes" id="UP001283361"/>
    </source>
</evidence>
<accession>A0AAE0YE37</accession>
<comment type="caution">
    <text evidence="2">The sequence shown here is derived from an EMBL/GenBank/DDBJ whole genome shotgun (WGS) entry which is preliminary data.</text>
</comment>
<proteinExistence type="predicted"/>
<evidence type="ECO:0000313" key="2">
    <source>
        <dbReference type="EMBL" id="KAK3742415.1"/>
    </source>
</evidence>
<dbReference type="AlphaFoldDB" id="A0AAE0YE37"/>
<dbReference type="PANTHER" id="PTHR46599">
    <property type="entry name" value="PIGGYBAC TRANSPOSABLE ELEMENT-DERIVED PROTEIN 4"/>
    <property type="match status" value="1"/>
</dbReference>
<dbReference type="Pfam" id="PF13843">
    <property type="entry name" value="DDE_Tnp_1_7"/>
    <property type="match status" value="1"/>
</dbReference>
<name>A0AAE0YE37_9GAST</name>
<reference evidence="2" key="1">
    <citation type="journal article" date="2023" name="G3 (Bethesda)">
        <title>A reference genome for the long-term kleptoplast-retaining sea slug Elysia crispata morphotype clarki.</title>
        <authorList>
            <person name="Eastman K.E."/>
            <person name="Pendleton A.L."/>
            <person name="Shaikh M.A."/>
            <person name="Suttiyut T."/>
            <person name="Ogas R."/>
            <person name="Tomko P."/>
            <person name="Gavelis G."/>
            <person name="Widhalm J.R."/>
            <person name="Wisecaver J.H."/>
        </authorList>
    </citation>
    <scope>NUCLEOTIDE SEQUENCE</scope>
    <source>
        <strain evidence="2">ECLA1</strain>
    </source>
</reference>
<feature type="domain" description="PiggyBac transposable element-derived protein" evidence="1">
    <location>
        <begin position="2"/>
        <end position="91"/>
    </location>
</feature>
<dbReference type="EMBL" id="JAWDGP010006357">
    <property type="protein sequence ID" value="KAK3742415.1"/>
    <property type="molecule type" value="Genomic_DNA"/>
</dbReference>